<dbReference type="PROSITE" id="PS00116">
    <property type="entry name" value="DNA_POLYMERASE_B"/>
    <property type="match status" value="1"/>
</dbReference>
<evidence type="ECO:0000256" key="1">
    <source>
        <dbReference type="ARBA" id="ARBA00023015"/>
    </source>
</evidence>
<dbReference type="InterPro" id="IPR000792">
    <property type="entry name" value="Tscrpt_reg_LuxR_C"/>
</dbReference>
<dbReference type="Gene3D" id="3.40.50.2300">
    <property type="match status" value="1"/>
</dbReference>
<evidence type="ECO:0000256" key="2">
    <source>
        <dbReference type="ARBA" id="ARBA00023125"/>
    </source>
</evidence>
<dbReference type="InterPro" id="IPR017964">
    <property type="entry name" value="DNA-dir_DNA_pol_B_CS"/>
</dbReference>
<evidence type="ECO:0000256" key="3">
    <source>
        <dbReference type="ARBA" id="ARBA00023163"/>
    </source>
</evidence>
<keyword evidence="3" id="KW-0804">Transcription</keyword>
<dbReference type="InterPro" id="IPR039420">
    <property type="entry name" value="WalR-like"/>
</dbReference>
<accession>A0ABV8H2N6</accession>
<evidence type="ECO:0000313" key="6">
    <source>
        <dbReference type="Proteomes" id="UP001595772"/>
    </source>
</evidence>
<reference evidence="6" key="1">
    <citation type="journal article" date="2019" name="Int. J. Syst. Evol. Microbiol.">
        <title>The Global Catalogue of Microorganisms (GCM) 10K type strain sequencing project: providing services to taxonomists for standard genome sequencing and annotation.</title>
        <authorList>
            <consortium name="The Broad Institute Genomics Platform"/>
            <consortium name="The Broad Institute Genome Sequencing Center for Infectious Disease"/>
            <person name="Wu L."/>
            <person name="Ma J."/>
        </authorList>
    </citation>
    <scope>NUCLEOTIDE SEQUENCE [LARGE SCALE GENOMIC DNA]</scope>
    <source>
        <strain evidence="6">IBRC-M 10703</strain>
    </source>
</reference>
<gene>
    <name evidence="5" type="ORF">ACFOUV_15110</name>
</gene>
<keyword evidence="6" id="KW-1185">Reference proteome</keyword>
<dbReference type="CDD" id="cd06170">
    <property type="entry name" value="LuxR_C_like"/>
    <property type="match status" value="1"/>
</dbReference>
<dbReference type="SUPFAM" id="SSF46894">
    <property type="entry name" value="C-terminal effector domain of the bipartite response regulators"/>
    <property type="match status" value="1"/>
</dbReference>
<dbReference type="InterPro" id="IPR016032">
    <property type="entry name" value="Sig_transdc_resp-reg_C-effctor"/>
</dbReference>
<dbReference type="SMART" id="SM00421">
    <property type="entry name" value="HTH_LUXR"/>
    <property type="match status" value="1"/>
</dbReference>
<evidence type="ECO:0000259" key="4">
    <source>
        <dbReference type="PROSITE" id="PS50043"/>
    </source>
</evidence>
<comment type="caution">
    <text evidence="5">The sequence shown here is derived from an EMBL/GenBank/DDBJ whole genome shotgun (WGS) entry which is preliminary data.</text>
</comment>
<dbReference type="Proteomes" id="UP001595772">
    <property type="component" value="Unassembled WGS sequence"/>
</dbReference>
<proteinExistence type="predicted"/>
<sequence length="234" mass="26711">MIKLAYISKVPFSSMLTQRMEGESGIEIMGRIYLTENTIEITKDLNPQVVALDTDSMSINETAQTILHLKEMMPEVKIITLVNTSEPVYCFHIIEAGGDSIIEKHSEILADDVMDNIQSVQNAHFAMPQTLIGKFIERLDELKHDNYDFFQKRLTAIGAELSVKEAEVAYYLRQNLKNREIAVHLEITEGTVKVHISNIYRKLNIKGRKNVVEYLERVMSNSSGSDRILEHAHF</sequence>
<name>A0ABV8H2N6_9BACI</name>
<dbReference type="PANTHER" id="PTHR43214:SF43">
    <property type="entry name" value="TWO-COMPONENT RESPONSE REGULATOR"/>
    <property type="match status" value="1"/>
</dbReference>
<feature type="domain" description="HTH luxR-type" evidence="4">
    <location>
        <begin position="154"/>
        <end position="219"/>
    </location>
</feature>
<evidence type="ECO:0000313" key="5">
    <source>
        <dbReference type="EMBL" id="MFC4025122.1"/>
    </source>
</evidence>
<dbReference type="PRINTS" id="PR00038">
    <property type="entry name" value="HTHLUXR"/>
</dbReference>
<dbReference type="RefSeq" id="WP_379497615.1">
    <property type="nucleotide sequence ID" value="NZ_JBHSAO010000011.1"/>
</dbReference>
<protein>
    <submittedName>
        <fullName evidence="5">Helix-turn-helix transcriptional regulator</fullName>
    </submittedName>
</protein>
<dbReference type="PANTHER" id="PTHR43214">
    <property type="entry name" value="TWO-COMPONENT RESPONSE REGULATOR"/>
    <property type="match status" value="1"/>
</dbReference>
<keyword evidence="1" id="KW-0805">Transcription regulation</keyword>
<dbReference type="Pfam" id="PF00196">
    <property type="entry name" value="GerE"/>
    <property type="match status" value="1"/>
</dbReference>
<dbReference type="PROSITE" id="PS50043">
    <property type="entry name" value="HTH_LUXR_2"/>
    <property type="match status" value="1"/>
</dbReference>
<organism evidence="5 6">
    <name type="scientific">Oceanobacillus longus</name>
    <dbReference type="NCBI Taxonomy" id="930120"/>
    <lineage>
        <taxon>Bacteria</taxon>
        <taxon>Bacillati</taxon>
        <taxon>Bacillota</taxon>
        <taxon>Bacilli</taxon>
        <taxon>Bacillales</taxon>
        <taxon>Bacillaceae</taxon>
        <taxon>Oceanobacillus</taxon>
    </lineage>
</organism>
<keyword evidence="2" id="KW-0238">DNA-binding</keyword>
<dbReference type="EMBL" id="JBHSAO010000011">
    <property type="protein sequence ID" value="MFC4025122.1"/>
    <property type="molecule type" value="Genomic_DNA"/>
</dbReference>